<evidence type="ECO:0000256" key="9">
    <source>
        <dbReference type="SAM" id="Phobius"/>
    </source>
</evidence>
<dbReference type="EMBL" id="CP011309">
    <property type="protein sequence ID" value="AKF27640.1"/>
    <property type="molecule type" value="Genomic_DNA"/>
</dbReference>
<dbReference type="HOGENOM" id="CLU_2272638_0_0_11"/>
<sequence length="102" mass="10372">MLHRHLISETTSNTAAAAVTVPIVVPLAIAAGIDPVIPAMAATFGASFGFMLPISTPQNAIVYGSGCVSIARMIRTGISFDIIGGALIVFFLPTVATMVGIG</sequence>
<dbReference type="AlphaFoldDB" id="A0A0F6Z634"/>
<evidence type="ECO:0000256" key="6">
    <source>
        <dbReference type="ARBA" id="ARBA00022989"/>
    </source>
</evidence>
<evidence type="ECO:0000256" key="1">
    <source>
        <dbReference type="ARBA" id="ARBA00004141"/>
    </source>
</evidence>
<dbReference type="Proteomes" id="UP000034037">
    <property type="component" value="Chromosome"/>
</dbReference>
<evidence type="ECO:0000256" key="5">
    <source>
        <dbReference type="ARBA" id="ARBA00022692"/>
    </source>
</evidence>
<dbReference type="PANTHER" id="PTHR10283">
    <property type="entry name" value="SOLUTE CARRIER FAMILY 13 MEMBER"/>
    <property type="match status" value="1"/>
</dbReference>
<dbReference type="InterPro" id="IPR001898">
    <property type="entry name" value="SLC13A/DASS"/>
</dbReference>
<evidence type="ECO:0000256" key="2">
    <source>
        <dbReference type="ARBA" id="ARBA00006772"/>
    </source>
</evidence>
<evidence type="ECO:0000313" key="10">
    <source>
        <dbReference type="EMBL" id="AKF27640.1"/>
    </source>
</evidence>
<feature type="transmembrane region" description="Helical" evidence="9">
    <location>
        <begin position="78"/>
        <end position="101"/>
    </location>
</feature>
<dbReference type="Pfam" id="PF00939">
    <property type="entry name" value="Na_sulph_symp"/>
    <property type="match status" value="1"/>
</dbReference>
<dbReference type="PROSITE" id="PS01271">
    <property type="entry name" value="NA_SULFATE"/>
    <property type="match status" value="1"/>
</dbReference>
<keyword evidence="6 9" id="KW-1133">Transmembrane helix</keyword>
<proteinExistence type="inferred from homology"/>
<keyword evidence="11" id="KW-1185">Reference proteome</keyword>
<keyword evidence="5 9" id="KW-0812">Transmembrane</keyword>
<reference evidence="10 11" key="1">
    <citation type="submission" date="2015-04" db="EMBL/GenBank/DDBJ databases">
        <title>Complete Genome Sequence of Brevibacterium flavum ATCC 15168.</title>
        <authorList>
            <person name="Ahn J."/>
            <person name="Park G."/>
            <person name="Jeon W."/>
            <person name="Jang Y."/>
            <person name="Jang M."/>
            <person name="Lee H."/>
            <person name="Lee H."/>
        </authorList>
    </citation>
    <scope>NUCLEOTIDE SEQUENCE [LARGE SCALE GENOMIC DNA]</scope>
    <source>
        <strain evidence="10 11">ATCC 15168</strain>
    </source>
</reference>
<keyword evidence="4" id="KW-0813">Transport</keyword>
<evidence type="ECO:0000256" key="8">
    <source>
        <dbReference type="ARBA" id="ARBA00031174"/>
    </source>
</evidence>
<dbReference type="GO" id="GO:0005886">
    <property type="term" value="C:plasma membrane"/>
    <property type="evidence" value="ECO:0007669"/>
    <property type="project" value="TreeGrafter"/>
</dbReference>
<evidence type="ECO:0000256" key="7">
    <source>
        <dbReference type="ARBA" id="ARBA00023136"/>
    </source>
</evidence>
<evidence type="ECO:0000256" key="3">
    <source>
        <dbReference type="ARBA" id="ARBA00020150"/>
    </source>
</evidence>
<dbReference type="InterPro" id="IPR031312">
    <property type="entry name" value="Na/sul_symport_CS"/>
</dbReference>
<organism evidence="10 11">
    <name type="scientific">[Brevibacterium] flavum</name>
    <dbReference type="NCBI Taxonomy" id="92706"/>
    <lineage>
        <taxon>Bacteria</taxon>
        <taxon>Bacillati</taxon>
        <taxon>Actinomycetota</taxon>
        <taxon>Actinomycetes</taxon>
        <taxon>Mycobacteriales</taxon>
        <taxon>Corynebacteriaceae</taxon>
        <taxon>Corynebacterium</taxon>
    </lineage>
</organism>
<name>A0A0F6Z634_9CORY</name>
<dbReference type="PATRIC" id="fig|92706.3.peg.1836"/>
<comment type="similarity">
    <text evidence="2">Belongs to the SLC13A/DASS transporter (TC 2.A.47) family. NADC subfamily.</text>
</comment>
<comment type="subcellular location">
    <subcellularLocation>
        <location evidence="1">Membrane</location>
        <topology evidence="1">Multi-pass membrane protein</topology>
    </subcellularLocation>
</comment>
<gene>
    <name evidence="10" type="ORF">YH66_08820</name>
</gene>
<protein>
    <recommendedName>
        <fullName evidence="3">Sodium-dependent dicarboxylate transporter SdcS</fullName>
    </recommendedName>
    <alternativeName>
        <fullName evidence="8">Na(+)/dicarboxylate symporter</fullName>
    </alternativeName>
</protein>
<keyword evidence="7 9" id="KW-0472">Membrane</keyword>
<dbReference type="GO" id="GO:0015141">
    <property type="term" value="F:succinate transmembrane transporter activity"/>
    <property type="evidence" value="ECO:0007669"/>
    <property type="project" value="UniProtKB-ARBA"/>
</dbReference>
<evidence type="ECO:0000256" key="4">
    <source>
        <dbReference type="ARBA" id="ARBA00022448"/>
    </source>
</evidence>
<accession>A0A0F6Z634</accession>
<dbReference type="PANTHER" id="PTHR10283:SF82">
    <property type="entry name" value="SOLUTE CARRIER FAMILY 13 MEMBER 2"/>
    <property type="match status" value="1"/>
</dbReference>
<feature type="transmembrane region" description="Helical" evidence="9">
    <location>
        <begin position="12"/>
        <end position="33"/>
    </location>
</feature>
<evidence type="ECO:0000313" key="11">
    <source>
        <dbReference type="Proteomes" id="UP000034037"/>
    </source>
</evidence>